<comment type="similarity">
    <text evidence="2">Belongs to the complex I LYR family.</text>
</comment>
<dbReference type="RefSeq" id="XP_065646992.1">
    <property type="nucleotide sequence ID" value="XM_065790920.1"/>
</dbReference>
<evidence type="ECO:0000256" key="2">
    <source>
        <dbReference type="ARBA" id="ARBA00009508"/>
    </source>
</evidence>
<dbReference type="GeneID" id="124812281"/>
<reference evidence="9" key="2">
    <citation type="submission" date="2025-08" db="UniProtKB">
        <authorList>
            <consortium name="RefSeq"/>
        </authorList>
    </citation>
    <scope>IDENTIFICATION</scope>
</reference>
<dbReference type="CDD" id="cd20262">
    <property type="entry name" value="Complex1_LYR_LYRM2"/>
    <property type="match status" value="1"/>
</dbReference>
<organism evidence="8 9">
    <name type="scientific">Hydra vulgaris</name>
    <name type="common">Hydra</name>
    <name type="synonym">Hydra attenuata</name>
    <dbReference type="NCBI Taxonomy" id="6087"/>
    <lineage>
        <taxon>Eukaryota</taxon>
        <taxon>Metazoa</taxon>
        <taxon>Cnidaria</taxon>
        <taxon>Hydrozoa</taxon>
        <taxon>Hydroidolina</taxon>
        <taxon>Anthoathecata</taxon>
        <taxon>Aplanulata</taxon>
        <taxon>Hydridae</taxon>
        <taxon>Hydra</taxon>
    </lineage>
</organism>
<evidence type="ECO:0000256" key="3">
    <source>
        <dbReference type="ARBA" id="ARBA00022946"/>
    </source>
</evidence>
<sequence>MGLTKDVLSLQQFMRRKEVLNLYRDFFKLIRCAPLNERKSLQQWIREDFKNSKHLTDDIDIKLQLSRGRLALREMAAAVNLPK</sequence>
<comment type="function">
    <text evidence="6">Involved in efficient integration of the N-module into mitochondrial respiratory chain complex I.</text>
</comment>
<evidence type="ECO:0000256" key="4">
    <source>
        <dbReference type="ARBA" id="ARBA00023128"/>
    </source>
</evidence>
<dbReference type="PANTHER" id="PTHR13675">
    <property type="entry name" value="LYR MOTIF-CONTAINING PROTEIN 2"/>
    <property type="match status" value="1"/>
</dbReference>
<dbReference type="PANTHER" id="PTHR13675:SF0">
    <property type="entry name" value="LYR MOTIF-CONTAINING PROTEIN 2"/>
    <property type="match status" value="1"/>
</dbReference>
<dbReference type="Pfam" id="PF05347">
    <property type="entry name" value="Complex1_LYR"/>
    <property type="match status" value="1"/>
</dbReference>
<reference evidence="8" key="1">
    <citation type="submission" date="2025-05" db="UniProtKB">
        <authorList>
            <consortium name="RefSeq"/>
        </authorList>
    </citation>
    <scope>NUCLEOTIDE SEQUENCE [LARGE SCALE GENOMIC DNA]</scope>
</reference>
<keyword evidence="3" id="KW-0809">Transit peptide</keyword>
<dbReference type="Proteomes" id="UP001652625">
    <property type="component" value="Chromosome 02"/>
</dbReference>
<dbReference type="InterPro" id="IPR045293">
    <property type="entry name" value="Complex1_LYR_LYRM2"/>
</dbReference>
<feature type="domain" description="Complex 1 LYR protein" evidence="7">
    <location>
        <begin position="17"/>
        <end position="73"/>
    </location>
</feature>
<evidence type="ECO:0000313" key="8">
    <source>
        <dbReference type="Proteomes" id="UP001652625"/>
    </source>
</evidence>
<evidence type="ECO:0000256" key="1">
    <source>
        <dbReference type="ARBA" id="ARBA00004173"/>
    </source>
</evidence>
<name>A0ABM4BDG3_HYDVU</name>
<keyword evidence="4" id="KW-0496">Mitochondrion</keyword>
<accession>A0ABM4BDG3</accession>
<evidence type="ECO:0000259" key="7">
    <source>
        <dbReference type="Pfam" id="PF05347"/>
    </source>
</evidence>
<dbReference type="InterPro" id="IPR008011">
    <property type="entry name" value="Complex1_LYR_dom"/>
</dbReference>
<gene>
    <name evidence="9" type="primary">LOC124812281</name>
</gene>
<keyword evidence="8" id="KW-1185">Reference proteome</keyword>
<evidence type="ECO:0000256" key="6">
    <source>
        <dbReference type="ARBA" id="ARBA00044735"/>
    </source>
</evidence>
<protein>
    <recommendedName>
        <fullName evidence="5">LYR motif-containing protein 2</fullName>
    </recommendedName>
</protein>
<comment type="subcellular location">
    <subcellularLocation>
        <location evidence="1">Mitochondrion</location>
    </subcellularLocation>
</comment>
<proteinExistence type="inferred from homology"/>
<evidence type="ECO:0000313" key="9">
    <source>
        <dbReference type="RefSeq" id="XP_065646992.1"/>
    </source>
</evidence>
<evidence type="ECO:0000256" key="5">
    <source>
        <dbReference type="ARBA" id="ARBA00026235"/>
    </source>
</evidence>